<keyword evidence="2" id="KW-1133">Transmembrane helix</keyword>
<evidence type="ECO:0000256" key="1">
    <source>
        <dbReference type="SAM" id="MobiDB-lite"/>
    </source>
</evidence>
<dbReference type="EMBL" id="JAAFYZ010000045">
    <property type="protein sequence ID" value="MBS2548263.1"/>
    <property type="molecule type" value="Genomic_DNA"/>
</dbReference>
<dbReference type="Proteomes" id="UP000730482">
    <property type="component" value="Unassembled WGS sequence"/>
</dbReference>
<feature type="transmembrane region" description="Helical" evidence="2">
    <location>
        <begin position="104"/>
        <end position="126"/>
    </location>
</feature>
<reference evidence="3 4" key="1">
    <citation type="submission" date="2020-02" db="EMBL/GenBank/DDBJ databases">
        <title>Acidophilic actinobacteria isolated from forest soil.</title>
        <authorList>
            <person name="Golinska P."/>
        </authorList>
    </citation>
    <scope>NUCLEOTIDE SEQUENCE [LARGE SCALE GENOMIC DNA]</scope>
    <source>
        <strain evidence="3 4">NL8</strain>
    </source>
</reference>
<feature type="transmembrane region" description="Helical" evidence="2">
    <location>
        <begin position="71"/>
        <end position="92"/>
    </location>
</feature>
<keyword evidence="2" id="KW-0812">Transmembrane</keyword>
<feature type="transmembrane region" description="Helical" evidence="2">
    <location>
        <begin position="34"/>
        <end position="51"/>
    </location>
</feature>
<feature type="transmembrane region" description="Helical" evidence="2">
    <location>
        <begin position="228"/>
        <end position="248"/>
    </location>
</feature>
<protein>
    <recommendedName>
        <fullName evidence="5">Galactan 5-O-arabinofuranosyltransferase</fullName>
    </recommendedName>
</protein>
<feature type="region of interest" description="Disordered" evidence="1">
    <location>
        <begin position="481"/>
        <end position="516"/>
    </location>
</feature>
<sequence length="579" mass="63143">MTTTAAEPEAGPRSVNRIRVPNDLWSRALRTARWPLYEAAVALAAAAWMLISTKTIKVFAPLDRVSQVSGLAALQFRFLLPALACVVFLLLARRSEKYRVLASRTAFAALPGFTSGFLAAGVTLALRGANLPLNGTAGDAGDMERWAIMLQHGEMTHPGYPPLYPRIVWFVAKLNHDNVFVGLKYTEILTTAILGPAAYLAWRFVVSRPWACVLALVYVPTLAEPYKAYEPLVLAIIIPIVIAFMRYLQTSPSKGLVHLAIAGLAWGLLVGEIFILFSGPFYWAAFGVALGAAVLFPWRTGWRHGATLLGTTVVGFLIPSYHLIDGLLHEAPDPYFFFGTSQDPAYTFVYLTDMPGNTIRNGTWPPTGELGGVGVFGVLILILTGVAIWLGMRRTPVLLTAGLLTGGWVMRFYLASHEYRDQLVRYWPRTTTFSLYCFLILAVFAVKLIGERVQEFVTQHQKLTATVRAQTALAQTALAATPTDAEGLQESEADETTPSPENDAERPAAGRRTVRRPVPFQTGMVGLAFALTLFTGMSASAATDKIMPKNDGSEGQLAWHAHHDSPANLVQGITKVNGK</sequence>
<evidence type="ECO:0008006" key="5">
    <source>
        <dbReference type="Google" id="ProtNLM"/>
    </source>
</evidence>
<feature type="transmembrane region" description="Helical" evidence="2">
    <location>
        <begin position="281"/>
        <end position="298"/>
    </location>
</feature>
<dbReference type="RefSeq" id="WP_212009835.1">
    <property type="nucleotide sequence ID" value="NZ_JAAFYZ010000045.1"/>
</dbReference>
<accession>A0ABS5KQC8</accession>
<organism evidence="3 4">
    <name type="scientific">Catenulispora pinistramenti</name>
    <dbReference type="NCBI Taxonomy" id="2705254"/>
    <lineage>
        <taxon>Bacteria</taxon>
        <taxon>Bacillati</taxon>
        <taxon>Actinomycetota</taxon>
        <taxon>Actinomycetes</taxon>
        <taxon>Catenulisporales</taxon>
        <taxon>Catenulisporaceae</taxon>
        <taxon>Catenulispora</taxon>
    </lineage>
</organism>
<feature type="transmembrane region" description="Helical" evidence="2">
    <location>
        <begin position="426"/>
        <end position="446"/>
    </location>
</feature>
<feature type="transmembrane region" description="Helical" evidence="2">
    <location>
        <begin position="255"/>
        <end position="275"/>
    </location>
</feature>
<feature type="transmembrane region" description="Helical" evidence="2">
    <location>
        <begin position="397"/>
        <end position="414"/>
    </location>
</feature>
<evidence type="ECO:0000313" key="3">
    <source>
        <dbReference type="EMBL" id="MBS2548263.1"/>
    </source>
</evidence>
<keyword evidence="2" id="KW-0472">Membrane</keyword>
<keyword evidence="4" id="KW-1185">Reference proteome</keyword>
<name>A0ABS5KQC8_9ACTN</name>
<feature type="transmembrane region" description="Helical" evidence="2">
    <location>
        <begin position="305"/>
        <end position="324"/>
    </location>
</feature>
<comment type="caution">
    <text evidence="3">The sequence shown here is derived from an EMBL/GenBank/DDBJ whole genome shotgun (WGS) entry which is preliminary data.</text>
</comment>
<evidence type="ECO:0000313" key="4">
    <source>
        <dbReference type="Proteomes" id="UP000730482"/>
    </source>
</evidence>
<feature type="transmembrane region" description="Helical" evidence="2">
    <location>
        <begin position="520"/>
        <end position="542"/>
    </location>
</feature>
<proteinExistence type="predicted"/>
<evidence type="ECO:0000256" key="2">
    <source>
        <dbReference type="SAM" id="Phobius"/>
    </source>
</evidence>
<feature type="transmembrane region" description="Helical" evidence="2">
    <location>
        <begin position="370"/>
        <end position="390"/>
    </location>
</feature>
<gene>
    <name evidence="3" type="ORF">KGQ19_15465</name>
</gene>